<dbReference type="Pfam" id="PF13624">
    <property type="entry name" value="SurA_N_3"/>
    <property type="match status" value="1"/>
</dbReference>
<dbReference type="Pfam" id="PF13616">
    <property type="entry name" value="Rotamase_3"/>
    <property type="match status" value="1"/>
</dbReference>
<organism evidence="5 6">
    <name type="scientific">Deinococcus aquiradiocola</name>
    <dbReference type="NCBI Taxonomy" id="393059"/>
    <lineage>
        <taxon>Bacteria</taxon>
        <taxon>Thermotogati</taxon>
        <taxon>Deinococcota</taxon>
        <taxon>Deinococci</taxon>
        <taxon>Deinococcales</taxon>
        <taxon>Deinococcaceae</taxon>
        <taxon>Deinococcus</taxon>
    </lineage>
</organism>
<feature type="chain" id="PRO_5037686850" evidence="3">
    <location>
        <begin position="27"/>
        <end position="358"/>
    </location>
</feature>
<dbReference type="SUPFAM" id="SSF54534">
    <property type="entry name" value="FKBP-like"/>
    <property type="match status" value="1"/>
</dbReference>
<evidence type="ECO:0000256" key="1">
    <source>
        <dbReference type="PROSITE-ProRule" id="PRU00278"/>
    </source>
</evidence>
<feature type="domain" description="PpiC" evidence="4">
    <location>
        <begin position="205"/>
        <end position="294"/>
    </location>
</feature>
<dbReference type="InterPro" id="IPR023058">
    <property type="entry name" value="PPIase_PpiC_CS"/>
</dbReference>
<evidence type="ECO:0000256" key="3">
    <source>
        <dbReference type="SAM" id="SignalP"/>
    </source>
</evidence>
<comment type="caution">
    <text evidence="5">The sequence shown here is derived from an EMBL/GenBank/DDBJ whole genome shotgun (WGS) entry which is preliminary data.</text>
</comment>
<evidence type="ECO:0000256" key="2">
    <source>
        <dbReference type="SAM" id="MobiDB-lite"/>
    </source>
</evidence>
<evidence type="ECO:0000313" key="6">
    <source>
        <dbReference type="Proteomes" id="UP000635726"/>
    </source>
</evidence>
<dbReference type="GO" id="GO:0003755">
    <property type="term" value="F:peptidyl-prolyl cis-trans isomerase activity"/>
    <property type="evidence" value="ECO:0007669"/>
    <property type="project" value="UniProtKB-KW"/>
</dbReference>
<dbReference type="PROSITE" id="PS50198">
    <property type="entry name" value="PPIC_PPIASE_2"/>
    <property type="match status" value="1"/>
</dbReference>
<dbReference type="AlphaFoldDB" id="A0A917PJN1"/>
<keyword evidence="1 5" id="KW-0413">Isomerase</keyword>
<protein>
    <submittedName>
        <fullName evidence="5">Peptidylprolyl isomerase</fullName>
    </submittedName>
</protein>
<dbReference type="InterPro" id="IPR046357">
    <property type="entry name" value="PPIase_dom_sf"/>
</dbReference>
<reference evidence="5" key="2">
    <citation type="submission" date="2020-09" db="EMBL/GenBank/DDBJ databases">
        <authorList>
            <person name="Sun Q."/>
            <person name="Ohkuma M."/>
        </authorList>
    </citation>
    <scope>NUCLEOTIDE SEQUENCE</scope>
    <source>
        <strain evidence="5">JCM 14371</strain>
    </source>
</reference>
<gene>
    <name evidence="5" type="ORF">GCM10008939_27320</name>
</gene>
<dbReference type="PROSITE" id="PS01096">
    <property type="entry name" value="PPIC_PPIASE_1"/>
    <property type="match status" value="1"/>
</dbReference>
<dbReference type="PANTHER" id="PTHR47245">
    <property type="entry name" value="PEPTIDYLPROLYL ISOMERASE"/>
    <property type="match status" value="1"/>
</dbReference>
<dbReference type="InterPro" id="IPR027304">
    <property type="entry name" value="Trigger_fact/SurA_dom_sf"/>
</dbReference>
<keyword evidence="1" id="KW-0697">Rotamase</keyword>
<evidence type="ECO:0000259" key="4">
    <source>
        <dbReference type="PROSITE" id="PS50198"/>
    </source>
</evidence>
<dbReference type="Gene3D" id="3.10.50.40">
    <property type="match status" value="1"/>
</dbReference>
<sequence>MSGVRTFFLTLALVAGSAAFAQTAPATPTTPAVPAQSAPATATPAAATPAPADPATPVATVGGNTITLGQFDAYFRQLAGRSVNAQGVPLTDDLLVNFNQYRPQLLQQFARQQAILQLARTAGFKADAAEIDKNFADAKSDFATDAEFKDALNASGYADADTFRATLEDGAVYNAYLNSIKAKFKFGDALVASYYQLNKSSFAQDAQACAKHILVATQPEAQDIVKKLAGGAAFADLAKASSKDPGSAGQGGDLGCLGMGETVPAFDKAAFTGPLNTPQVVQTEFGWHVLVVSSRTPAGVQPLADVSAKIRDQLAGEAAQKYVDAQVAKLKIVTMPEVVTVAPAPTNAAPADAAPAGK</sequence>
<dbReference type="InterPro" id="IPR000297">
    <property type="entry name" value="PPIase_PpiC"/>
</dbReference>
<accession>A0A917PJN1</accession>
<dbReference type="Proteomes" id="UP000635726">
    <property type="component" value="Unassembled WGS sequence"/>
</dbReference>
<keyword evidence="6" id="KW-1185">Reference proteome</keyword>
<feature type="signal peptide" evidence="3">
    <location>
        <begin position="1"/>
        <end position="26"/>
    </location>
</feature>
<dbReference type="EMBL" id="BMOE01000010">
    <property type="protein sequence ID" value="GGJ81940.1"/>
    <property type="molecule type" value="Genomic_DNA"/>
</dbReference>
<feature type="region of interest" description="Disordered" evidence="2">
    <location>
        <begin position="25"/>
        <end position="55"/>
    </location>
</feature>
<reference evidence="5" key="1">
    <citation type="journal article" date="2014" name="Int. J. Syst. Evol. Microbiol.">
        <title>Complete genome sequence of Corynebacterium casei LMG S-19264T (=DSM 44701T), isolated from a smear-ripened cheese.</title>
        <authorList>
            <consortium name="US DOE Joint Genome Institute (JGI-PGF)"/>
            <person name="Walter F."/>
            <person name="Albersmeier A."/>
            <person name="Kalinowski J."/>
            <person name="Ruckert C."/>
        </authorList>
    </citation>
    <scope>NUCLEOTIDE SEQUENCE</scope>
    <source>
        <strain evidence="5">JCM 14371</strain>
    </source>
</reference>
<name>A0A917PJN1_9DEIO</name>
<dbReference type="PANTHER" id="PTHR47245:SF2">
    <property type="entry name" value="PEPTIDYL-PROLYL CIS-TRANS ISOMERASE HP_0175-RELATED"/>
    <property type="match status" value="1"/>
</dbReference>
<dbReference type="InterPro" id="IPR050245">
    <property type="entry name" value="PrsA_foldase"/>
</dbReference>
<proteinExistence type="predicted"/>
<evidence type="ECO:0000313" key="5">
    <source>
        <dbReference type="EMBL" id="GGJ81940.1"/>
    </source>
</evidence>
<keyword evidence="3" id="KW-0732">Signal</keyword>
<dbReference type="SUPFAM" id="SSF109998">
    <property type="entry name" value="Triger factor/SurA peptide-binding domain-like"/>
    <property type="match status" value="1"/>
</dbReference>
<dbReference type="Gene3D" id="1.10.4030.10">
    <property type="entry name" value="Porin chaperone SurA, peptide-binding domain"/>
    <property type="match status" value="1"/>
</dbReference>